<accession>A0A6M3LJE5</accession>
<name>A0A6M3LJE5_9ZZZZ</name>
<evidence type="ECO:0000313" key="1">
    <source>
        <dbReference type="EMBL" id="QJA93702.1"/>
    </source>
</evidence>
<reference evidence="1" key="1">
    <citation type="submission" date="2020-03" db="EMBL/GenBank/DDBJ databases">
        <title>The deep terrestrial virosphere.</title>
        <authorList>
            <person name="Holmfeldt K."/>
            <person name="Nilsson E."/>
            <person name="Simone D."/>
            <person name="Lopez-Fernandez M."/>
            <person name="Wu X."/>
            <person name="de Brujin I."/>
            <person name="Lundin D."/>
            <person name="Andersson A."/>
            <person name="Bertilsson S."/>
            <person name="Dopson M."/>
        </authorList>
    </citation>
    <scope>NUCLEOTIDE SEQUENCE</scope>
    <source>
        <strain evidence="1">MM415B04140</strain>
    </source>
</reference>
<proteinExistence type="predicted"/>
<organism evidence="1">
    <name type="scientific">viral metagenome</name>
    <dbReference type="NCBI Taxonomy" id="1070528"/>
    <lineage>
        <taxon>unclassified sequences</taxon>
        <taxon>metagenomes</taxon>
        <taxon>organismal metagenomes</taxon>
    </lineage>
</organism>
<sequence length="67" mass="7701">MSDGQNIRFGNTNDGLVFMSLNGTIEEKPIELLFQWTPQDARKIANTLNDIVNRLEKQDERDCANFN</sequence>
<gene>
    <name evidence="1" type="ORF">MM415B04140_0008</name>
</gene>
<protein>
    <submittedName>
        <fullName evidence="1">Uncharacterized protein</fullName>
    </submittedName>
</protein>
<dbReference type="EMBL" id="MT143170">
    <property type="protein sequence ID" value="QJA93702.1"/>
    <property type="molecule type" value="Genomic_DNA"/>
</dbReference>
<dbReference type="AlphaFoldDB" id="A0A6M3LJE5"/>